<evidence type="ECO:0000256" key="1">
    <source>
        <dbReference type="SAM" id="MobiDB-lite"/>
    </source>
</evidence>
<sequence>MPLQGSFGVYVQGPGTWSTLVSLADGTKFDRLDLITPLGRGRTCTVRRARWSDRSKREIASTWTKLGDEGEISVVAKVVPAECVSSVAREYFMYTQVVPRLSPAAQAYLLKFSGLYRSGWDGGGFVLVMEDAGDLFPIKEFSSYSSETKPGQGRPPFIAPPEVF</sequence>
<reference evidence="2 3" key="1">
    <citation type="submission" date="2016-11" db="EMBL/GenBank/DDBJ databases">
        <authorList>
            <person name="Jaros S."/>
            <person name="Januszkiewicz K."/>
            <person name="Wedrychowicz H."/>
        </authorList>
    </citation>
    <scope>NUCLEOTIDE SEQUENCE [LARGE SCALE GENOMIC DNA]</scope>
</reference>
<proteinExistence type="predicted"/>
<evidence type="ECO:0000313" key="3">
    <source>
        <dbReference type="Proteomes" id="UP000249464"/>
    </source>
</evidence>
<organism evidence="2 3">
    <name type="scientific">Microbotryum silenes-dioicae</name>
    <dbReference type="NCBI Taxonomy" id="796604"/>
    <lineage>
        <taxon>Eukaryota</taxon>
        <taxon>Fungi</taxon>
        <taxon>Dikarya</taxon>
        <taxon>Basidiomycota</taxon>
        <taxon>Pucciniomycotina</taxon>
        <taxon>Microbotryomycetes</taxon>
        <taxon>Microbotryales</taxon>
        <taxon>Microbotryaceae</taxon>
        <taxon>Microbotryum</taxon>
    </lineage>
</organism>
<evidence type="ECO:0000313" key="2">
    <source>
        <dbReference type="EMBL" id="SGY40474.1"/>
    </source>
</evidence>
<dbReference type="EMBL" id="FQNC01000042">
    <property type="protein sequence ID" value="SGY40474.1"/>
    <property type="molecule type" value="Genomic_DNA"/>
</dbReference>
<dbReference type="AlphaFoldDB" id="A0A2X0M5J1"/>
<name>A0A2X0M5J1_9BASI</name>
<protein>
    <submittedName>
        <fullName evidence="2">BQ5605_C003g02383 protein</fullName>
    </submittedName>
</protein>
<keyword evidence="3" id="KW-1185">Reference proteome</keyword>
<accession>A0A2X0M5J1</accession>
<gene>
    <name evidence="2" type="primary">BQ5605_C003g02383</name>
    <name evidence="2" type="ORF">BQ5605_C003G02383</name>
</gene>
<dbReference type="Proteomes" id="UP000249464">
    <property type="component" value="Unassembled WGS sequence"/>
</dbReference>
<feature type="region of interest" description="Disordered" evidence="1">
    <location>
        <begin position="144"/>
        <end position="164"/>
    </location>
</feature>